<evidence type="ECO:0000256" key="7">
    <source>
        <dbReference type="ARBA" id="ARBA00023098"/>
    </source>
</evidence>
<evidence type="ECO:0000256" key="4">
    <source>
        <dbReference type="ARBA" id="ARBA00022679"/>
    </source>
</evidence>
<evidence type="ECO:0000256" key="10">
    <source>
        <dbReference type="ARBA" id="ARBA00023264"/>
    </source>
</evidence>
<evidence type="ECO:0000256" key="5">
    <source>
        <dbReference type="ARBA" id="ARBA00022692"/>
    </source>
</evidence>
<proteinExistence type="inferred from homology"/>
<evidence type="ECO:0000256" key="2">
    <source>
        <dbReference type="ARBA" id="ARBA00010441"/>
    </source>
</evidence>
<evidence type="ECO:0000256" key="9">
    <source>
        <dbReference type="ARBA" id="ARBA00023209"/>
    </source>
</evidence>
<evidence type="ECO:0000256" key="6">
    <source>
        <dbReference type="ARBA" id="ARBA00022989"/>
    </source>
</evidence>
<keyword evidence="10" id="KW-1208">Phospholipid metabolism</keyword>
<keyword evidence="4 12" id="KW-0808">Transferase</keyword>
<evidence type="ECO:0000256" key="11">
    <source>
        <dbReference type="NCBIfam" id="TIGR00560"/>
    </source>
</evidence>
<dbReference type="InterPro" id="IPR000462">
    <property type="entry name" value="CDP-OH_P_trans"/>
</dbReference>
<keyword evidence="5 13" id="KW-0812">Transmembrane</keyword>
<dbReference type="InterPro" id="IPR050324">
    <property type="entry name" value="CDP-alcohol_PTase-I"/>
</dbReference>
<feature type="transmembrane region" description="Helical" evidence="13">
    <location>
        <begin position="166"/>
        <end position="184"/>
    </location>
</feature>
<feature type="transmembrane region" description="Helical" evidence="13">
    <location>
        <begin position="6"/>
        <end position="24"/>
    </location>
</feature>
<keyword evidence="8 13" id="KW-0472">Membrane</keyword>
<dbReference type="PROSITE" id="PS00379">
    <property type="entry name" value="CDP_ALCOHOL_P_TRANSF"/>
    <property type="match status" value="1"/>
</dbReference>
<comment type="similarity">
    <text evidence="2 12">Belongs to the CDP-alcohol phosphatidyltransferase class-I family.</text>
</comment>
<reference evidence="14 15" key="1">
    <citation type="journal article" date="2016" name="Nat. Commun.">
        <title>Thousands of microbial genomes shed light on interconnected biogeochemical processes in an aquifer system.</title>
        <authorList>
            <person name="Anantharaman K."/>
            <person name="Brown C.T."/>
            <person name="Hug L.A."/>
            <person name="Sharon I."/>
            <person name="Castelle C.J."/>
            <person name="Probst A.J."/>
            <person name="Thomas B.C."/>
            <person name="Singh A."/>
            <person name="Wilkins M.J."/>
            <person name="Karaoz U."/>
            <person name="Brodie E.L."/>
            <person name="Williams K.H."/>
            <person name="Hubbard S.S."/>
            <person name="Banfield J.F."/>
        </authorList>
    </citation>
    <scope>NUCLEOTIDE SEQUENCE [LARGE SCALE GENOMIC DNA]</scope>
</reference>
<evidence type="ECO:0000256" key="12">
    <source>
        <dbReference type="RuleBase" id="RU003750"/>
    </source>
</evidence>
<keyword evidence="6 13" id="KW-1133">Transmembrane helix</keyword>
<keyword evidence="9" id="KW-0594">Phospholipid biosynthesis</keyword>
<dbReference type="GO" id="GO:0016020">
    <property type="term" value="C:membrane"/>
    <property type="evidence" value="ECO:0007669"/>
    <property type="project" value="UniProtKB-SubCell"/>
</dbReference>
<keyword evidence="3" id="KW-0444">Lipid biosynthesis</keyword>
<dbReference type="AlphaFoldDB" id="A0A1F5RJZ7"/>
<dbReference type="GO" id="GO:0046474">
    <property type="term" value="P:glycerophospholipid biosynthetic process"/>
    <property type="evidence" value="ECO:0007669"/>
    <property type="project" value="TreeGrafter"/>
</dbReference>
<dbReference type="Proteomes" id="UP000177230">
    <property type="component" value="Unassembled WGS sequence"/>
</dbReference>
<dbReference type="Gene3D" id="1.20.120.1760">
    <property type="match status" value="1"/>
</dbReference>
<name>A0A1F5RJZ7_9BACT</name>
<gene>
    <name evidence="14" type="ORF">A2024_10145</name>
</gene>
<dbReference type="InterPro" id="IPR043130">
    <property type="entry name" value="CDP-OH_PTrfase_TM_dom"/>
</dbReference>
<dbReference type="Pfam" id="PF01066">
    <property type="entry name" value="CDP-OH_P_transf"/>
    <property type="match status" value="1"/>
</dbReference>
<dbReference type="InterPro" id="IPR048254">
    <property type="entry name" value="CDP_ALCOHOL_P_TRANSF_CS"/>
</dbReference>
<comment type="caution">
    <text evidence="14">The sequence shown here is derived from an EMBL/GenBank/DDBJ whole genome shotgun (WGS) entry which is preliminary data.</text>
</comment>
<feature type="transmembrane region" description="Helical" evidence="13">
    <location>
        <begin position="71"/>
        <end position="95"/>
    </location>
</feature>
<dbReference type="EMBL" id="MFFM01000003">
    <property type="protein sequence ID" value="OGF14341.1"/>
    <property type="molecule type" value="Genomic_DNA"/>
</dbReference>
<evidence type="ECO:0000256" key="3">
    <source>
        <dbReference type="ARBA" id="ARBA00022516"/>
    </source>
</evidence>
<sequence length="198" mass="22200">MNLPNILTLSRLIISPVFMALLLVDNVYSRLGALALFILASITDLLDGYLARKNGQQTDFGKFMDPVADKFLIALALISFVALKSASTWMVMVIIGREFLIMGLRTLVAYRREVMESSFLAKIKTFSQMTAVFAILLHICLNDCVDAGLISISWQFLADLKFSFDALLFLAMLLTLLSGVDYVIKNRWLILGLFKDNM</sequence>
<organism evidence="14 15">
    <name type="scientific">Candidatus Edwardsbacteria bacterium GWF2_54_11</name>
    <dbReference type="NCBI Taxonomy" id="1817851"/>
    <lineage>
        <taxon>Bacteria</taxon>
        <taxon>Candidatus Edwardsiibacteriota</taxon>
    </lineage>
</organism>
<accession>A0A1F5RJZ7</accession>
<dbReference type="PANTHER" id="PTHR14269">
    <property type="entry name" value="CDP-DIACYLGLYCEROL--GLYCEROL-3-PHOSPHATE 3-PHOSPHATIDYLTRANSFERASE-RELATED"/>
    <property type="match status" value="1"/>
</dbReference>
<dbReference type="PIRSF" id="PIRSF000847">
    <property type="entry name" value="Phos_ph_gly_syn"/>
    <property type="match status" value="1"/>
</dbReference>
<evidence type="ECO:0000313" key="15">
    <source>
        <dbReference type="Proteomes" id="UP000177230"/>
    </source>
</evidence>
<feature type="transmembrane region" description="Helical" evidence="13">
    <location>
        <begin position="31"/>
        <end position="51"/>
    </location>
</feature>
<dbReference type="GO" id="GO:0008444">
    <property type="term" value="F:CDP-diacylglycerol-glycerol-3-phosphate 3-phosphatidyltransferase activity"/>
    <property type="evidence" value="ECO:0007669"/>
    <property type="project" value="UniProtKB-UniRule"/>
</dbReference>
<comment type="subcellular location">
    <subcellularLocation>
        <location evidence="1">Membrane</location>
        <topology evidence="1">Multi-pass membrane protein</topology>
    </subcellularLocation>
</comment>
<evidence type="ECO:0000256" key="1">
    <source>
        <dbReference type="ARBA" id="ARBA00004141"/>
    </source>
</evidence>
<evidence type="ECO:0000256" key="8">
    <source>
        <dbReference type="ARBA" id="ARBA00023136"/>
    </source>
</evidence>
<evidence type="ECO:0000256" key="13">
    <source>
        <dbReference type="SAM" id="Phobius"/>
    </source>
</evidence>
<dbReference type="EC" id="2.7.8.5" evidence="11"/>
<dbReference type="NCBIfam" id="TIGR00560">
    <property type="entry name" value="pgsA"/>
    <property type="match status" value="1"/>
</dbReference>
<dbReference type="PANTHER" id="PTHR14269:SF62">
    <property type="entry name" value="CDP-DIACYLGLYCEROL--GLYCEROL-3-PHOSPHATE 3-PHOSPHATIDYLTRANSFERASE 1, CHLOROPLASTIC"/>
    <property type="match status" value="1"/>
</dbReference>
<keyword evidence="7" id="KW-0443">Lipid metabolism</keyword>
<dbReference type="InterPro" id="IPR004570">
    <property type="entry name" value="Phosphatidylglycerol_P_synth"/>
</dbReference>
<evidence type="ECO:0000313" key="14">
    <source>
        <dbReference type="EMBL" id="OGF14341.1"/>
    </source>
</evidence>
<protein>
    <recommendedName>
        <fullName evidence="11">CDP-diacylglycerol--glycerol-3-phosphate 3-phosphatidyltransferase</fullName>
        <ecNumber evidence="11">2.7.8.5</ecNumber>
    </recommendedName>
</protein>